<accession>A0A2G5DR20</accession>
<keyword evidence="5" id="KW-1185">Reference proteome</keyword>
<proteinExistence type="predicted"/>
<reference evidence="4 5" key="1">
    <citation type="submission" date="2017-09" db="EMBL/GenBank/DDBJ databases">
        <title>WGS assembly of Aquilegia coerulea Goldsmith.</title>
        <authorList>
            <person name="Hodges S."/>
            <person name="Kramer E."/>
            <person name="Nordborg M."/>
            <person name="Tomkins J."/>
            <person name="Borevitz J."/>
            <person name="Derieg N."/>
            <person name="Yan J."/>
            <person name="Mihaltcheva S."/>
            <person name="Hayes R.D."/>
            <person name="Rokhsar D."/>
        </authorList>
    </citation>
    <scope>NUCLEOTIDE SEQUENCE [LARGE SCALE GENOMIC DNA]</scope>
    <source>
        <strain evidence="5">cv. Goldsmith</strain>
    </source>
</reference>
<dbReference type="Proteomes" id="UP000230069">
    <property type="component" value="Unassembled WGS sequence"/>
</dbReference>
<name>A0A2G5DR20_AQUCA</name>
<dbReference type="OrthoDB" id="687110at2759"/>
<keyword evidence="1" id="KW-0813">Transport</keyword>
<dbReference type="EMBL" id="KZ305033">
    <property type="protein sequence ID" value="PIA45970.1"/>
    <property type="molecule type" value="Genomic_DNA"/>
</dbReference>
<dbReference type="InParanoid" id="A0A2G5DR20"/>
<feature type="coiled-coil region" evidence="3">
    <location>
        <begin position="279"/>
        <end position="313"/>
    </location>
</feature>
<dbReference type="InterPro" id="IPR007930">
    <property type="entry name" value="DUF724"/>
</dbReference>
<evidence type="ECO:0000313" key="5">
    <source>
        <dbReference type="Proteomes" id="UP000230069"/>
    </source>
</evidence>
<gene>
    <name evidence="4" type="ORF">AQUCO_01600314v1</name>
</gene>
<dbReference type="Pfam" id="PF05266">
    <property type="entry name" value="DUF724"/>
    <property type="match status" value="1"/>
</dbReference>
<keyword evidence="2" id="KW-0341">Growth regulation</keyword>
<evidence type="ECO:0000256" key="3">
    <source>
        <dbReference type="SAM" id="Coils"/>
    </source>
</evidence>
<evidence type="ECO:0008006" key="6">
    <source>
        <dbReference type="Google" id="ProtNLM"/>
    </source>
</evidence>
<evidence type="ECO:0000256" key="1">
    <source>
        <dbReference type="ARBA" id="ARBA00022448"/>
    </source>
</evidence>
<organism evidence="4 5">
    <name type="scientific">Aquilegia coerulea</name>
    <name type="common">Rocky mountain columbine</name>
    <dbReference type="NCBI Taxonomy" id="218851"/>
    <lineage>
        <taxon>Eukaryota</taxon>
        <taxon>Viridiplantae</taxon>
        <taxon>Streptophyta</taxon>
        <taxon>Embryophyta</taxon>
        <taxon>Tracheophyta</taxon>
        <taxon>Spermatophyta</taxon>
        <taxon>Magnoliopsida</taxon>
        <taxon>Ranunculales</taxon>
        <taxon>Ranunculaceae</taxon>
        <taxon>Thalictroideae</taxon>
        <taxon>Aquilegia</taxon>
    </lineage>
</organism>
<evidence type="ECO:0000313" key="4">
    <source>
        <dbReference type="EMBL" id="PIA45970.1"/>
    </source>
</evidence>
<evidence type="ECO:0000256" key="2">
    <source>
        <dbReference type="ARBA" id="ARBA00022604"/>
    </source>
</evidence>
<sequence>MASVRDVNGIYNLCNFVGSKSNVTNNEALEVIHAECSKTFSCFTQEHQPVSVCPENFNSHMEKDSEGFHFDDEVTPNEEVNLSDASRSLETLESSNVVENSSWMKKCNTSNDFCIDARENEMTQHISVDVATTTSTQPSLEPSPLESGLPFIKSSFMWPQFESMEVFRSMPQQPHFDPLKEQDEYLREGAAIGLMVSFTKLIEVTRKAQLDDSKCMFDVKLDALQILEGYGFTVEPIRNQLVKLLHINERYEQHNCMLKTTTREVTEGLESIALLDKDLQLLKEKKEKEAFRVAELQRTSEQIEESILAARLNFDTLVAAPGEYSLIIMD</sequence>
<keyword evidence="3" id="KW-0175">Coiled coil</keyword>
<protein>
    <recommendedName>
        <fullName evidence="6">DUF724 domain-containing protein</fullName>
    </recommendedName>
</protein>
<dbReference type="AlphaFoldDB" id="A0A2G5DR20"/>